<keyword evidence="3" id="KW-1185">Reference proteome</keyword>
<name>A0AAX2IKN7_9FLAO</name>
<evidence type="ECO:0000313" key="1">
    <source>
        <dbReference type="EMBL" id="SKB55443.1"/>
    </source>
</evidence>
<organism evidence="2 4">
    <name type="scientific">Chryseobacterium balustinum</name>
    <dbReference type="NCBI Taxonomy" id="246"/>
    <lineage>
        <taxon>Bacteria</taxon>
        <taxon>Pseudomonadati</taxon>
        <taxon>Bacteroidota</taxon>
        <taxon>Flavobacteriia</taxon>
        <taxon>Flavobacteriales</taxon>
        <taxon>Weeksellaceae</taxon>
        <taxon>Chryseobacterium group</taxon>
        <taxon>Chryseobacterium</taxon>
    </lineage>
</organism>
<protein>
    <submittedName>
        <fullName evidence="2">Uncharacterized protein</fullName>
    </submittedName>
</protein>
<comment type="caution">
    <text evidence="2">The sequence shown here is derived from an EMBL/GenBank/DDBJ whole genome shotgun (WGS) entry which is preliminary data.</text>
</comment>
<gene>
    <name evidence="2" type="ORF">NCTC11212_01971</name>
    <name evidence="1" type="ORF">SAMN05421800_103149</name>
</gene>
<dbReference type="EMBL" id="UAVR01000009">
    <property type="protein sequence ID" value="SQA89765.1"/>
    <property type="molecule type" value="Genomic_DNA"/>
</dbReference>
<accession>A0AAX2IKN7</accession>
<evidence type="ECO:0000313" key="3">
    <source>
        <dbReference type="Proteomes" id="UP000190669"/>
    </source>
</evidence>
<reference evidence="2 4" key="2">
    <citation type="submission" date="2018-06" db="EMBL/GenBank/DDBJ databases">
        <authorList>
            <consortium name="Pathogen Informatics"/>
            <person name="Doyle S."/>
        </authorList>
    </citation>
    <scope>NUCLEOTIDE SEQUENCE [LARGE SCALE GENOMIC DNA]</scope>
    <source>
        <strain evidence="2 4">NCTC11212</strain>
    </source>
</reference>
<sequence>MVCITNCGFKSQIMLHANNKDLVQNDSLVIESPKHKCIFNGINFNFLNASYS</sequence>
<dbReference type="Proteomes" id="UP000251937">
    <property type="component" value="Unassembled WGS sequence"/>
</dbReference>
<evidence type="ECO:0000313" key="4">
    <source>
        <dbReference type="Proteomes" id="UP000251937"/>
    </source>
</evidence>
<dbReference type="Proteomes" id="UP000190669">
    <property type="component" value="Unassembled WGS sequence"/>
</dbReference>
<reference evidence="1 3" key="1">
    <citation type="submission" date="2017-02" db="EMBL/GenBank/DDBJ databases">
        <authorList>
            <person name="Varghese N."/>
            <person name="Submissions S."/>
        </authorList>
    </citation>
    <scope>NUCLEOTIDE SEQUENCE [LARGE SCALE GENOMIC DNA]</scope>
    <source>
        <strain evidence="1 3">DSM 16775</strain>
    </source>
</reference>
<dbReference type="AlphaFoldDB" id="A0AAX2IKN7"/>
<evidence type="ECO:0000313" key="2">
    <source>
        <dbReference type="EMBL" id="SQA89765.1"/>
    </source>
</evidence>
<proteinExistence type="predicted"/>
<dbReference type="EMBL" id="FUZE01000003">
    <property type="protein sequence ID" value="SKB55443.1"/>
    <property type="molecule type" value="Genomic_DNA"/>
</dbReference>